<dbReference type="PROSITE" id="PS51462">
    <property type="entry name" value="NUDIX"/>
    <property type="match status" value="1"/>
</dbReference>
<feature type="domain" description="Nudix hydrolase" evidence="2">
    <location>
        <begin position="5"/>
        <end position="136"/>
    </location>
</feature>
<dbReference type="Pfam" id="PF00300">
    <property type="entry name" value="His_Phos_1"/>
    <property type="match status" value="1"/>
</dbReference>
<dbReference type="PROSITE" id="PS00893">
    <property type="entry name" value="NUDIX_BOX"/>
    <property type="match status" value="1"/>
</dbReference>
<evidence type="ECO:0000259" key="2">
    <source>
        <dbReference type="PROSITE" id="PS51462"/>
    </source>
</evidence>
<dbReference type="GO" id="GO:0004081">
    <property type="term" value="F:bis(5'-nucleosyl)-tetraphosphatase (asymmetrical) activity"/>
    <property type="evidence" value="ECO:0007669"/>
    <property type="project" value="TreeGrafter"/>
</dbReference>
<evidence type="ECO:0000313" key="3">
    <source>
        <dbReference type="EMBL" id="THG30245.1"/>
    </source>
</evidence>
<dbReference type="Gene3D" id="3.90.79.10">
    <property type="entry name" value="Nucleoside Triphosphate Pyrophosphohydrolase"/>
    <property type="match status" value="1"/>
</dbReference>
<reference evidence="3 4" key="1">
    <citation type="submission" date="2019-04" db="EMBL/GenBank/DDBJ databases">
        <authorList>
            <person name="Jiang L."/>
        </authorList>
    </citation>
    <scope>NUCLEOTIDE SEQUENCE [LARGE SCALE GENOMIC DNA]</scope>
    <source>
        <strain evidence="3 4">YIM 131853</strain>
    </source>
</reference>
<dbReference type="PANTHER" id="PTHR21340">
    <property type="entry name" value="DIADENOSINE 5,5-P1,P4-TETRAPHOSPHATE PYROPHOSPHOHYDROLASE MUTT"/>
    <property type="match status" value="1"/>
</dbReference>
<dbReference type="SUPFAM" id="SSF53254">
    <property type="entry name" value="Phosphoglycerate mutase-like"/>
    <property type="match status" value="1"/>
</dbReference>
<evidence type="ECO:0000313" key="4">
    <source>
        <dbReference type="Proteomes" id="UP000309133"/>
    </source>
</evidence>
<keyword evidence="1 3" id="KW-0378">Hydrolase</keyword>
<dbReference type="AlphaFoldDB" id="A0A4S4FLL9"/>
<dbReference type="EMBL" id="SSSM01000005">
    <property type="protein sequence ID" value="THG30245.1"/>
    <property type="molecule type" value="Genomic_DNA"/>
</dbReference>
<dbReference type="Proteomes" id="UP000309133">
    <property type="component" value="Unassembled WGS sequence"/>
</dbReference>
<sequence length="315" mass="34075">MDDVGPVLAAGAVCWRDGRTGLEVLLIHRSRHDDISLPKGKVDAGESTPVAAVREISEETGFQVTLGPSLGTTEYLLPNGRDKVVYYWAAEVTSDQLRKGRFKANDEVQSIEWLPVARARKRLSYERDIELLDRFDQLSSRGDHRTFALIALRHAKANLDSPDGSDAARALASRGRAQSAALVPSLQAWGPIAVFSSPAVRCLETVTPIADAIGAEIKRVPVIGQDAWEDGESSAEDIAAFVGKRLKKKRTSVICSHSPVLPAILDAVARASHGERDGRLTRAAILSTAEFTVVHLSTEHPEHGIVAIESHSSTI</sequence>
<dbReference type="SUPFAM" id="SSF55811">
    <property type="entry name" value="Nudix"/>
    <property type="match status" value="1"/>
</dbReference>
<dbReference type="InterPro" id="IPR000086">
    <property type="entry name" value="NUDIX_hydrolase_dom"/>
</dbReference>
<protein>
    <submittedName>
        <fullName evidence="3">NUDIX hydrolase</fullName>
    </submittedName>
</protein>
<name>A0A4S4FLL9_9MICO</name>
<evidence type="ECO:0000256" key="1">
    <source>
        <dbReference type="ARBA" id="ARBA00022801"/>
    </source>
</evidence>
<dbReference type="GO" id="GO:0006167">
    <property type="term" value="P:AMP biosynthetic process"/>
    <property type="evidence" value="ECO:0007669"/>
    <property type="project" value="TreeGrafter"/>
</dbReference>
<dbReference type="InterPro" id="IPR015797">
    <property type="entry name" value="NUDIX_hydrolase-like_dom_sf"/>
</dbReference>
<dbReference type="InterPro" id="IPR013078">
    <property type="entry name" value="His_Pase_superF_clade-1"/>
</dbReference>
<gene>
    <name evidence="3" type="ORF">E6C64_14220</name>
</gene>
<dbReference type="Gene3D" id="3.40.50.1240">
    <property type="entry name" value="Phosphoglycerate mutase-like"/>
    <property type="match status" value="1"/>
</dbReference>
<keyword evidence="4" id="KW-1185">Reference proteome</keyword>
<accession>A0A4S4FLL9</accession>
<dbReference type="InterPro" id="IPR051325">
    <property type="entry name" value="Nudix_hydrolase_domain"/>
</dbReference>
<dbReference type="PANTHER" id="PTHR21340:SF0">
    <property type="entry name" value="BIS(5'-NUCLEOSYL)-TETRAPHOSPHATASE [ASYMMETRICAL]"/>
    <property type="match status" value="1"/>
</dbReference>
<comment type="caution">
    <text evidence="3">The sequence shown here is derived from an EMBL/GenBank/DDBJ whole genome shotgun (WGS) entry which is preliminary data.</text>
</comment>
<dbReference type="Pfam" id="PF00293">
    <property type="entry name" value="NUDIX"/>
    <property type="match status" value="1"/>
</dbReference>
<dbReference type="GO" id="GO:0006754">
    <property type="term" value="P:ATP biosynthetic process"/>
    <property type="evidence" value="ECO:0007669"/>
    <property type="project" value="TreeGrafter"/>
</dbReference>
<dbReference type="InterPro" id="IPR029033">
    <property type="entry name" value="His_PPase_superfam"/>
</dbReference>
<dbReference type="InterPro" id="IPR020084">
    <property type="entry name" value="NUDIX_hydrolase_CS"/>
</dbReference>
<dbReference type="SMART" id="SM00855">
    <property type="entry name" value="PGAM"/>
    <property type="match status" value="1"/>
</dbReference>
<dbReference type="CDD" id="cd03673">
    <property type="entry name" value="NUDIX_Ap6A_hydrolase"/>
    <property type="match status" value="1"/>
</dbReference>
<dbReference type="CDD" id="cd07067">
    <property type="entry name" value="HP_PGM_like"/>
    <property type="match status" value="1"/>
</dbReference>
<dbReference type="OrthoDB" id="4287477at2"/>
<proteinExistence type="predicted"/>
<organism evidence="3 4">
    <name type="scientific">Naasia lichenicola</name>
    <dbReference type="NCBI Taxonomy" id="2565933"/>
    <lineage>
        <taxon>Bacteria</taxon>
        <taxon>Bacillati</taxon>
        <taxon>Actinomycetota</taxon>
        <taxon>Actinomycetes</taxon>
        <taxon>Micrococcales</taxon>
        <taxon>Microbacteriaceae</taxon>
        <taxon>Naasia</taxon>
    </lineage>
</organism>